<gene>
    <name evidence="1" type="primary">GLEAN_13237</name>
    <name evidence="1" type="ORF">TcasGA2_TC013237</name>
</gene>
<dbReference type="AlphaFoldDB" id="D6WMH2"/>
<dbReference type="Proteomes" id="UP000007266">
    <property type="component" value="Linkage group 5"/>
</dbReference>
<accession>D6WMH2</accession>
<dbReference type="InParanoid" id="D6WMH2"/>
<name>D6WMH2_TRICA</name>
<dbReference type="HOGENOM" id="CLU_2349439_0_0_1"/>
<evidence type="ECO:0000313" key="2">
    <source>
        <dbReference type="Proteomes" id="UP000007266"/>
    </source>
</evidence>
<reference evidence="1 2" key="1">
    <citation type="journal article" date="2008" name="Nature">
        <title>The genome of the model beetle and pest Tribolium castaneum.</title>
        <authorList>
            <consortium name="Tribolium Genome Sequencing Consortium"/>
            <person name="Richards S."/>
            <person name="Gibbs R.A."/>
            <person name="Weinstock G.M."/>
            <person name="Brown S.J."/>
            <person name="Denell R."/>
            <person name="Beeman R.W."/>
            <person name="Gibbs R."/>
            <person name="Beeman R.W."/>
            <person name="Brown S.J."/>
            <person name="Bucher G."/>
            <person name="Friedrich M."/>
            <person name="Grimmelikhuijzen C.J."/>
            <person name="Klingler M."/>
            <person name="Lorenzen M."/>
            <person name="Richards S."/>
            <person name="Roth S."/>
            <person name="Schroder R."/>
            <person name="Tautz D."/>
            <person name="Zdobnov E.M."/>
            <person name="Muzny D."/>
            <person name="Gibbs R.A."/>
            <person name="Weinstock G.M."/>
            <person name="Attaway T."/>
            <person name="Bell S."/>
            <person name="Buhay C.J."/>
            <person name="Chandrabose M.N."/>
            <person name="Chavez D."/>
            <person name="Clerk-Blankenburg K.P."/>
            <person name="Cree A."/>
            <person name="Dao M."/>
            <person name="Davis C."/>
            <person name="Chacko J."/>
            <person name="Dinh H."/>
            <person name="Dugan-Rocha S."/>
            <person name="Fowler G."/>
            <person name="Garner T.T."/>
            <person name="Garnes J."/>
            <person name="Gnirke A."/>
            <person name="Hawes A."/>
            <person name="Hernandez J."/>
            <person name="Hines S."/>
            <person name="Holder M."/>
            <person name="Hume J."/>
            <person name="Jhangiani S.N."/>
            <person name="Joshi V."/>
            <person name="Khan Z.M."/>
            <person name="Jackson L."/>
            <person name="Kovar C."/>
            <person name="Kowis A."/>
            <person name="Lee S."/>
            <person name="Lewis L.R."/>
            <person name="Margolis J."/>
            <person name="Morgan M."/>
            <person name="Nazareth L.V."/>
            <person name="Nguyen N."/>
            <person name="Okwuonu G."/>
            <person name="Parker D."/>
            <person name="Richards S."/>
            <person name="Ruiz S.J."/>
            <person name="Santibanez J."/>
            <person name="Savard J."/>
            <person name="Scherer S.E."/>
            <person name="Schneider B."/>
            <person name="Sodergren E."/>
            <person name="Tautz D."/>
            <person name="Vattahil S."/>
            <person name="Villasana D."/>
            <person name="White C.S."/>
            <person name="Wright R."/>
            <person name="Park Y."/>
            <person name="Beeman R.W."/>
            <person name="Lord J."/>
            <person name="Oppert B."/>
            <person name="Lorenzen M."/>
            <person name="Brown S."/>
            <person name="Wang L."/>
            <person name="Savard J."/>
            <person name="Tautz D."/>
            <person name="Richards S."/>
            <person name="Weinstock G."/>
            <person name="Gibbs R.A."/>
            <person name="Liu Y."/>
            <person name="Worley K."/>
            <person name="Weinstock G."/>
            <person name="Elsik C.G."/>
            <person name="Reese J.T."/>
            <person name="Elhaik E."/>
            <person name="Landan G."/>
            <person name="Graur D."/>
            <person name="Arensburger P."/>
            <person name="Atkinson P."/>
            <person name="Beeman R.W."/>
            <person name="Beidler J."/>
            <person name="Brown S.J."/>
            <person name="Demuth J.P."/>
            <person name="Drury D.W."/>
            <person name="Du Y.Z."/>
            <person name="Fujiwara H."/>
            <person name="Lorenzen M."/>
            <person name="Maselli V."/>
            <person name="Osanai M."/>
            <person name="Park Y."/>
            <person name="Robertson H.M."/>
            <person name="Tu Z."/>
            <person name="Wang J.J."/>
            <person name="Wang S."/>
            <person name="Richards S."/>
            <person name="Song H."/>
            <person name="Zhang L."/>
            <person name="Sodergren E."/>
            <person name="Werner D."/>
            <person name="Stanke M."/>
            <person name="Morgenstern B."/>
            <person name="Solovyev V."/>
            <person name="Kosarev P."/>
            <person name="Brown G."/>
            <person name="Chen H.C."/>
            <person name="Ermolaeva O."/>
            <person name="Hlavina W."/>
            <person name="Kapustin Y."/>
            <person name="Kiryutin B."/>
            <person name="Kitts P."/>
            <person name="Maglott D."/>
            <person name="Pruitt K."/>
            <person name="Sapojnikov V."/>
            <person name="Souvorov A."/>
            <person name="Mackey A.J."/>
            <person name="Waterhouse R.M."/>
            <person name="Wyder S."/>
            <person name="Zdobnov E.M."/>
            <person name="Zdobnov E.M."/>
            <person name="Wyder S."/>
            <person name="Kriventseva E.V."/>
            <person name="Kadowaki T."/>
            <person name="Bork P."/>
            <person name="Aranda M."/>
            <person name="Bao R."/>
            <person name="Beermann A."/>
            <person name="Berns N."/>
            <person name="Bolognesi R."/>
            <person name="Bonneton F."/>
            <person name="Bopp D."/>
            <person name="Brown S.J."/>
            <person name="Bucher G."/>
            <person name="Butts T."/>
            <person name="Chaumot A."/>
            <person name="Denell R.E."/>
            <person name="Ferrier D.E."/>
            <person name="Friedrich M."/>
            <person name="Gordon C.M."/>
            <person name="Jindra M."/>
            <person name="Klingler M."/>
            <person name="Lan Q."/>
            <person name="Lattorff H.M."/>
            <person name="Laudet V."/>
            <person name="von Levetsow C."/>
            <person name="Liu Z."/>
            <person name="Lutz R."/>
            <person name="Lynch J.A."/>
            <person name="da Fonseca R.N."/>
            <person name="Posnien N."/>
            <person name="Reuter R."/>
            <person name="Roth S."/>
            <person name="Savard J."/>
            <person name="Schinko J.B."/>
            <person name="Schmitt C."/>
            <person name="Schoppmeier M."/>
            <person name="Schroder R."/>
            <person name="Shippy T.D."/>
            <person name="Simonnet F."/>
            <person name="Marques-Souza H."/>
            <person name="Tautz D."/>
            <person name="Tomoyasu Y."/>
            <person name="Trauner J."/>
            <person name="Van der Zee M."/>
            <person name="Vervoort M."/>
            <person name="Wittkopp N."/>
            <person name="Wimmer E.A."/>
            <person name="Yang X."/>
            <person name="Jones A.K."/>
            <person name="Sattelle D.B."/>
            <person name="Ebert P.R."/>
            <person name="Nelson D."/>
            <person name="Scott J.G."/>
            <person name="Beeman R.W."/>
            <person name="Muthukrishnan S."/>
            <person name="Kramer K.J."/>
            <person name="Arakane Y."/>
            <person name="Beeman R.W."/>
            <person name="Zhu Q."/>
            <person name="Hogenkamp D."/>
            <person name="Dixit R."/>
            <person name="Oppert B."/>
            <person name="Jiang H."/>
            <person name="Zou Z."/>
            <person name="Marshall J."/>
            <person name="Elpidina E."/>
            <person name="Vinokurov K."/>
            <person name="Oppert C."/>
            <person name="Zou Z."/>
            <person name="Evans J."/>
            <person name="Lu Z."/>
            <person name="Zhao P."/>
            <person name="Sumathipala N."/>
            <person name="Altincicek B."/>
            <person name="Vilcinskas A."/>
            <person name="Williams M."/>
            <person name="Hultmark D."/>
            <person name="Hetru C."/>
            <person name="Jiang H."/>
            <person name="Grimmelikhuijzen C.J."/>
            <person name="Hauser F."/>
            <person name="Cazzamali G."/>
            <person name="Williamson M."/>
            <person name="Park Y."/>
            <person name="Li B."/>
            <person name="Tanaka Y."/>
            <person name="Predel R."/>
            <person name="Neupert S."/>
            <person name="Schachtner J."/>
            <person name="Verleyen P."/>
            <person name="Raible F."/>
            <person name="Bork P."/>
            <person name="Friedrich M."/>
            <person name="Walden K.K."/>
            <person name="Robertson H.M."/>
            <person name="Angeli S."/>
            <person name="Foret S."/>
            <person name="Bucher G."/>
            <person name="Schuetz S."/>
            <person name="Maleszka R."/>
            <person name="Wimmer E.A."/>
            <person name="Beeman R.W."/>
            <person name="Lorenzen M."/>
            <person name="Tomoyasu Y."/>
            <person name="Miller S.C."/>
            <person name="Grossmann D."/>
            <person name="Bucher G."/>
        </authorList>
    </citation>
    <scope>NUCLEOTIDE SEQUENCE [LARGE SCALE GENOMIC DNA]</scope>
    <source>
        <strain evidence="1 2">Georgia GA2</strain>
    </source>
</reference>
<organism evidence="1 2">
    <name type="scientific">Tribolium castaneum</name>
    <name type="common">Red flour beetle</name>
    <dbReference type="NCBI Taxonomy" id="7070"/>
    <lineage>
        <taxon>Eukaryota</taxon>
        <taxon>Metazoa</taxon>
        <taxon>Ecdysozoa</taxon>
        <taxon>Arthropoda</taxon>
        <taxon>Hexapoda</taxon>
        <taxon>Insecta</taxon>
        <taxon>Pterygota</taxon>
        <taxon>Neoptera</taxon>
        <taxon>Endopterygota</taxon>
        <taxon>Coleoptera</taxon>
        <taxon>Polyphaga</taxon>
        <taxon>Cucujiformia</taxon>
        <taxon>Tenebrionidae</taxon>
        <taxon>Tenebrionidae incertae sedis</taxon>
        <taxon>Tribolium</taxon>
    </lineage>
</organism>
<sequence length="97" mass="11038">MKDTLFRIQFQPLECKVQASTVLYSDSKSEKLLYATGITGPRNSYNFARRRKINKLASRRIISNSSDVAIVPHEGTSISERYIPDLSNKTSRLPFDV</sequence>
<reference evidence="1 2" key="2">
    <citation type="journal article" date="2010" name="Nucleic Acids Res.">
        <title>BeetleBase in 2010: revisions to provide comprehensive genomic information for Tribolium castaneum.</title>
        <authorList>
            <person name="Kim H.S."/>
            <person name="Murphy T."/>
            <person name="Xia J."/>
            <person name="Caragea D."/>
            <person name="Park Y."/>
            <person name="Beeman R.W."/>
            <person name="Lorenzen M.D."/>
            <person name="Butcher S."/>
            <person name="Manak J.R."/>
            <person name="Brown S.J."/>
        </authorList>
    </citation>
    <scope>GENOME REANNOTATION</scope>
    <source>
        <strain evidence="1 2">Georgia GA2</strain>
    </source>
</reference>
<protein>
    <submittedName>
        <fullName evidence="1">Uncharacterized protein</fullName>
    </submittedName>
</protein>
<proteinExistence type="predicted"/>
<keyword evidence="2" id="KW-1185">Reference proteome</keyword>
<evidence type="ECO:0000313" key="1">
    <source>
        <dbReference type="EMBL" id="EFA03297.1"/>
    </source>
</evidence>
<dbReference type="EMBL" id="KQ971343">
    <property type="protein sequence ID" value="EFA03297.1"/>
    <property type="molecule type" value="Genomic_DNA"/>
</dbReference>